<organism evidence="1 2">
    <name type="scientific">Parageobacillus thermoglucosidasius</name>
    <name type="common">Geobacillus thermoglucosidasius</name>
    <dbReference type="NCBI Taxonomy" id="1426"/>
    <lineage>
        <taxon>Bacteria</taxon>
        <taxon>Bacillati</taxon>
        <taxon>Bacillota</taxon>
        <taxon>Bacilli</taxon>
        <taxon>Bacillales</taxon>
        <taxon>Anoxybacillaceae</taxon>
        <taxon>Parageobacillus</taxon>
    </lineage>
</organism>
<name>A0AAN0YLQ0_PARTM</name>
<dbReference type="RefSeq" id="WP_042384650.1">
    <property type="nucleotide sequence ID" value="NZ_LAKX01000017.1"/>
</dbReference>
<reference evidence="2" key="1">
    <citation type="journal article" date="2016" name="Genome Announc.">
        <title>Complete Genome Sequence of Geobacillus thermoglucosidasius NCIMB 11955, the Progenitor of a Bioethanol Production Strain.</title>
        <authorList>
            <person name="Sheng L."/>
            <person name="Zhang Y."/>
            <person name="Minton N.P."/>
        </authorList>
    </citation>
    <scope>NUCLEOTIDE SEQUENCE [LARGE SCALE GENOMIC DNA]</scope>
    <source>
        <strain evidence="2">NCIMB 11955</strain>
    </source>
</reference>
<gene>
    <name evidence="1" type="ORF">BCV53_01280</name>
</gene>
<evidence type="ECO:0000313" key="2">
    <source>
        <dbReference type="Proteomes" id="UP000093052"/>
    </source>
</evidence>
<dbReference type="EMBL" id="CP016622">
    <property type="protein sequence ID" value="ANZ28864.1"/>
    <property type="molecule type" value="Genomic_DNA"/>
</dbReference>
<protein>
    <submittedName>
        <fullName evidence="1">Uncharacterized protein</fullName>
    </submittedName>
</protein>
<evidence type="ECO:0000313" key="1">
    <source>
        <dbReference type="EMBL" id="ANZ28864.1"/>
    </source>
</evidence>
<dbReference type="Proteomes" id="UP000093052">
    <property type="component" value="Chromosome"/>
</dbReference>
<proteinExistence type="predicted"/>
<dbReference type="AlphaFoldDB" id="A0AAN0YLQ0"/>
<dbReference type="KEGG" id="ptl:AOT13_01270"/>
<accession>A0AAN0YLQ0</accession>
<sequence>MGVLARHRHSANLRLCGGVWIQERQGDRYDSRGKSSKICACRLNEKNMMPVKKGIDENNHWVGLRSIAGGSDEDRIKKLPER</sequence>
<keyword evidence="2" id="KW-1185">Reference proteome</keyword>